<reference evidence="1 2" key="1">
    <citation type="journal article" date="2012" name="J. Virol.">
        <title>Genome of Klebsiella sp.-Infecting Bacteriophage vB_KleM_RaK2.</title>
        <authorList>
            <person name="Simoliunas E."/>
            <person name="Kaliniene L."/>
            <person name="Truncaite L."/>
            <person name="Klausa V."/>
            <person name="Zajanckauskaite A."/>
            <person name="Meskys R."/>
        </authorList>
    </citation>
    <scope>NUCLEOTIDE SEQUENCE [LARGE SCALE GENOMIC DNA]</scope>
</reference>
<dbReference type="GeneID" id="14012948"/>
<dbReference type="EMBL" id="JQ513383">
    <property type="protein sequence ID" value="AFA44633.1"/>
    <property type="molecule type" value="Genomic_DNA"/>
</dbReference>
<dbReference type="Proteomes" id="UP000007524">
    <property type="component" value="Segment"/>
</dbReference>
<sequence>MQDKSIHVQVVSSRGYDDVVLDIMVKDLRDYAIIARHIMVNSICISTGADMEENRLHIEEHLYKARMNDSSVFIIEGAEGKEYTVYLRQYQEVEKEED</sequence>
<gene>
    <name evidence="1" type="ORF">RaK2_00360</name>
</gene>
<accession>H6X4G7</accession>
<name>H6X4G7_9CAUD</name>
<proteinExistence type="predicted"/>
<dbReference type="KEGG" id="vg:14012948"/>
<evidence type="ECO:0000313" key="1">
    <source>
        <dbReference type="EMBL" id="AFA44633.1"/>
    </source>
</evidence>
<protein>
    <submittedName>
        <fullName evidence="1">Uncharacterized protein</fullName>
    </submittedName>
</protein>
<dbReference type="RefSeq" id="YP_007007515.1">
    <property type="nucleotide sequence ID" value="NC_019526.1"/>
</dbReference>
<evidence type="ECO:0000313" key="2">
    <source>
        <dbReference type="Proteomes" id="UP000007524"/>
    </source>
</evidence>
<keyword evidence="2" id="KW-1185">Reference proteome</keyword>
<organism evidence="1 2">
    <name type="scientific">Klebsiella phage vB_KleM_RaK2</name>
    <dbReference type="NCBI Taxonomy" id="1147094"/>
    <lineage>
        <taxon>Viruses</taxon>
        <taxon>Duplodnaviria</taxon>
        <taxon>Heunggongvirae</taxon>
        <taxon>Uroviricota</taxon>
        <taxon>Caudoviricetes</taxon>
        <taxon>Alcyoneusvirus</taxon>
        <taxon>Alcyoneusvirus RaK2</taxon>
    </lineage>
</organism>